<feature type="binding site" evidence="5">
    <location>
        <position position="29"/>
    </location>
    <ligand>
        <name>Mg(2+)</name>
        <dbReference type="ChEBI" id="CHEBI:18420"/>
    </ligand>
</feature>
<dbReference type="InterPro" id="IPR006226">
    <property type="entry name" value="Mtu_PIN"/>
</dbReference>
<name>A0ABW8KCZ7_9GAMM</name>
<dbReference type="Proteomes" id="UP001620397">
    <property type="component" value="Unassembled WGS sequence"/>
</dbReference>
<feature type="domain" description="PIN" evidence="6">
    <location>
        <begin position="27"/>
        <end position="149"/>
    </location>
</feature>
<dbReference type="RefSeq" id="WP_404536227.1">
    <property type="nucleotide sequence ID" value="NZ_JADIKL010000002.1"/>
</dbReference>
<dbReference type="InterPro" id="IPR022907">
    <property type="entry name" value="VapC_family"/>
</dbReference>
<keyword evidence="1 5" id="KW-1277">Toxin-antitoxin system</keyword>
<feature type="binding site" evidence="5">
    <location>
        <position position="128"/>
    </location>
    <ligand>
        <name>Mg(2+)</name>
        <dbReference type="ChEBI" id="CHEBI:18420"/>
    </ligand>
</feature>
<dbReference type="SUPFAM" id="SSF88723">
    <property type="entry name" value="PIN domain-like"/>
    <property type="match status" value="1"/>
</dbReference>
<reference evidence="7 8" key="1">
    <citation type="submission" date="2020-10" db="EMBL/GenBank/DDBJ databases">
        <title>Phylogeny of dyella-like bacteria.</title>
        <authorList>
            <person name="Fu J."/>
        </authorList>
    </citation>
    <scope>NUCLEOTIDE SEQUENCE [LARGE SCALE GENOMIC DNA]</scope>
    <source>
        <strain evidence="7 8">DKC-1</strain>
    </source>
</reference>
<dbReference type="InterPro" id="IPR029060">
    <property type="entry name" value="PIN-like_dom_sf"/>
</dbReference>
<evidence type="ECO:0000256" key="4">
    <source>
        <dbReference type="ARBA" id="ARBA00022801"/>
    </source>
</evidence>
<keyword evidence="2 5" id="KW-0540">Nuclease</keyword>
<comment type="caution">
    <text evidence="7">The sequence shown here is derived from an EMBL/GenBank/DDBJ whole genome shotgun (WGS) entry which is preliminary data.</text>
</comment>
<dbReference type="HAMAP" id="MF_00265">
    <property type="entry name" value="VapC_Nob1"/>
    <property type="match status" value="1"/>
</dbReference>
<evidence type="ECO:0000313" key="7">
    <source>
        <dbReference type="EMBL" id="MFK2929790.1"/>
    </source>
</evidence>
<gene>
    <name evidence="5" type="primary">vapC</name>
    <name evidence="7" type="ORF">ISP14_03190</name>
</gene>
<evidence type="ECO:0000256" key="3">
    <source>
        <dbReference type="ARBA" id="ARBA00022723"/>
    </source>
</evidence>
<sequence length="165" mass="17958">MVSVSRKARSEVREPRAPWPEGKTTWLLDVNVLLALLDPTHAHHAAAHGWFATARESWASCNLTQNGALRIMSHPRYGNAVASVALAAELLAELCSQPGHVRWSADLSLLDSPLVDRTRLLSSSQVTDTYLLALAVKHGGRLATFDKRLVTSAVRGGEAARFVIE</sequence>
<comment type="cofactor">
    <cofactor evidence="5">
        <name>Mg(2+)</name>
        <dbReference type="ChEBI" id="CHEBI:18420"/>
    </cofactor>
</comment>
<evidence type="ECO:0000313" key="8">
    <source>
        <dbReference type="Proteomes" id="UP001620397"/>
    </source>
</evidence>
<dbReference type="InterPro" id="IPR002716">
    <property type="entry name" value="PIN_dom"/>
</dbReference>
<dbReference type="EMBL" id="JADIKL010000002">
    <property type="protein sequence ID" value="MFK2929790.1"/>
    <property type="molecule type" value="Genomic_DNA"/>
</dbReference>
<keyword evidence="3 5" id="KW-0479">Metal-binding</keyword>
<comment type="similarity">
    <text evidence="5">Belongs to the PINc/VapC protein family.</text>
</comment>
<evidence type="ECO:0000256" key="5">
    <source>
        <dbReference type="HAMAP-Rule" id="MF_00265"/>
    </source>
</evidence>
<evidence type="ECO:0000259" key="6">
    <source>
        <dbReference type="Pfam" id="PF01850"/>
    </source>
</evidence>
<evidence type="ECO:0000256" key="1">
    <source>
        <dbReference type="ARBA" id="ARBA00022649"/>
    </source>
</evidence>
<keyword evidence="5" id="KW-0800">Toxin</keyword>
<proteinExistence type="inferred from homology"/>
<protein>
    <recommendedName>
        <fullName evidence="5">Ribonuclease VapC</fullName>
        <shortName evidence="5">RNase VapC</shortName>
        <ecNumber evidence="5">3.1.-.-</ecNumber>
    </recommendedName>
    <alternativeName>
        <fullName evidence="5">Toxin VapC</fullName>
    </alternativeName>
</protein>
<dbReference type="Pfam" id="PF01850">
    <property type="entry name" value="PIN"/>
    <property type="match status" value="1"/>
</dbReference>
<keyword evidence="8" id="KW-1185">Reference proteome</keyword>
<comment type="function">
    <text evidence="5">Toxic component of a toxin-antitoxin (TA) system. An RNase.</text>
</comment>
<keyword evidence="4 5" id="KW-0378">Hydrolase</keyword>
<evidence type="ECO:0000256" key="2">
    <source>
        <dbReference type="ARBA" id="ARBA00022722"/>
    </source>
</evidence>
<dbReference type="EC" id="3.1.-.-" evidence="5"/>
<dbReference type="NCBIfam" id="TIGR00028">
    <property type="entry name" value="Mtu_PIN_fam"/>
    <property type="match status" value="1"/>
</dbReference>
<keyword evidence="5" id="KW-0460">Magnesium</keyword>
<accession>A0ABW8KCZ7</accession>
<organism evidence="7 8">
    <name type="scientific">Dyella agri</name>
    <dbReference type="NCBI Taxonomy" id="1926869"/>
    <lineage>
        <taxon>Bacteria</taxon>
        <taxon>Pseudomonadati</taxon>
        <taxon>Pseudomonadota</taxon>
        <taxon>Gammaproteobacteria</taxon>
        <taxon>Lysobacterales</taxon>
        <taxon>Rhodanobacteraceae</taxon>
        <taxon>Dyella</taxon>
    </lineage>
</organism>